<dbReference type="AlphaFoldDB" id="A0AAP2GRL5"/>
<protein>
    <submittedName>
        <fullName evidence="1">Uncharacterized protein</fullName>
    </submittedName>
</protein>
<dbReference type="RefSeq" id="WP_254167841.1">
    <property type="nucleotide sequence ID" value="NZ_JAHESF010000028.1"/>
</dbReference>
<gene>
    <name evidence="1" type="ORF">KK083_22690</name>
</gene>
<accession>A0AAP2GRL5</accession>
<reference evidence="1 2" key="1">
    <citation type="submission" date="2021-05" db="EMBL/GenBank/DDBJ databases">
        <title>A Polyphasic approach of four new species of the genus Ohtaekwangia: Ohtaekwangia histidinii sp. nov., Ohtaekwangia cretensis sp. nov., Ohtaekwangia indiensis sp. nov., Ohtaekwangia reichenbachii sp. nov. from diverse environment.</title>
        <authorList>
            <person name="Octaviana S."/>
        </authorList>
    </citation>
    <scope>NUCLEOTIDE SEQUENCE [LARGE SCALE GENOMIC DNA]</scope>
    <source>
        <strain evidence="1 2">PWU4</strain>
    </source>
</reference>
<keyword evidence="2" id="KW-1185">Reference proteome</keyword>
<dbReference type="Proteomes" id="UP001319200">
    <property type="component" value="Unassembled WGS sequence"/>
</dbReference>
<name>A0AAP2GRL5_9BACT</name>
<dbReference type="EMBL" id="JAHESF010000028">
    <property type="protein sequence ID" value="MBT1699712.1"/>
    <property type="molecule type" value="Genomic_DNA"/>
</dbReference>
<evidence type="ECO:0000313" key="2">
    <source>
        <dbReference type="Proteomes" id="UP001319200"/>
    </source>
</evidence>
<sequence>MRYLSFSLILCLGCASDYKALQASSPDEACIARLKPSGLATAWYDASIDVVGHHISGLLLIKNMPDSSNRIVFTNEAGFKFLDFEFAPGGGFKVHHVVKQLDKNPVIRLLKKDFSLMLGIPFKKGPWQAWQKGDAYFYGVRQKKEMHYFITDKECASLQRVESGSDRKRVVSLTFHGPDAQKPDSIRLTHHTFAMQIGLKKLARE</sequence>
<organism evidence="1 2">
    <name type="scientific">Chryseosolibacter histidini</name>
    <dbReference type="NCBI Taxonomy" id="2782349"/>
    <lineage>
        <taxon>Bacteria</taxon>
        <taxon>Pseudomonadati</taxon>
        <taxon>Bacteroidota</taxon>
        <taxon>Cytophagia</taxon>
        <taxon>Cytophagales</taxon>
        <taxon>Chryseotaleaceae</taxon>
        <taxon>Chryseosolibacter</taxon>
    </lineage>
</organism>
<evidence type="ECO:0000313" key="1">
    <source>
        <dbReference type="EMBL" id="MBT1699712.1"/>
    </source>
</evidence>
<comment type="caution">
    <text evidence="1">The sequence shown here is derived from an EMBL/GenBank/DDBJ whole genome shotgun (WGS) entry which is preliminary data.</text>
</comment>
<proteinExistence type="predicted"/>